<evidence type="ECO:0000256" key="1">
    <source>
        <dbReference type="ARBA" id="ARBA00022737"/>
    </source>
</evidence>
<dbReference type="PROSITE" id="PS50837">
    <property type="entry name" value="NACHT"/>
    <property type="match status" value="1"/>
</dbReference>
<gene>
    <name evidence="3" type="ORF">RDB_LOCUS13253</name>
</gene>
<dbReference type="EMBL" id="CAJMWW010000051">
    <property type="protein sequence ID" value="CAE6405624.1"/>
    <property type="molecule type" value="Genomic_DNA"/>
</dbReference>
<dbReference type="PANTHER" id="PTHR10039">
    <property type="entry name" value="AMELOGENIN"/>
    <property type="match status" value="1"/>
</dbReference>
<keyword evidence="1" id="KW-0677">Repeat</keyword>
<organism evidence="3 4">
    <name type="scientific">Rhizoctonia solani</name>
    <dbReference type="NCBI Taxonomy" id="456999"/>
    <lineage>
        <taxon>Eukaryota</taxon>
        <taxon>Fungi</taxon>
        <taxon>Dikarya</taxon>
        <taxon>Basidiomycota</taxon>
        <taxon>Agaricomycotina</taxon>
        <taxon>Agaricomycetes</taxon>
        <taxon>Cantharellales</taxon>
        <taxon>Ceratobasidiaceae</taxon>
        <taxon>Rhizoctonia</taxon>
    </lineage>
</organism>
<sequence length="846" mass="95576">MSYYDSRNRIRLRISEIRLQPSISERAIKVKIFVDGVFIKELPSIERGQPLKWSDLNIIDASQTSRLELALYERQYRKHSQYDSDSCLVSELEGIVTKMLKIQGTQYSAELTILDQTQAEELFAKSREKLGKIGQTGGANDKFKNTQRMFKSMLEFGSAVAELNPIAKTVLAVCTRAWERLEEQQKSGEELDDLARGLAGMVPLVDEVKKYAQLESLRQNLEEFLRMIEDVSIFVLERKTKGFVVQAFRSVFDSSDRDQVEELVKRFQKTKSDFDMAVGVQTMAMVATADERELLKQLNPVEPSGHDPSRGCQDGTRLGVLGYIDDWTADQTPSSTFMWIYGQAGIGKSTILTSVCNRLSEKGIPIVSFFCKRDDPALRDPLRLINSVVHGLACRYPPYGKRVAKAIEANSELCTSHLRVRYQGLLRKPLSGIENVPPQPYFVLIDAMDECGADDNRRQLMEHLLELSSLVPWLKVIITSRPDSDIRSFFDQPNTMSVSRCDLQSYSAANDIRAFINVTLNDIAIRDEWPADGVSRLCTKAGELFIWAATACKFIIKADDTRDRFRQLINENTSGGGFNGLDALYMAVIRNSMADQADDSILNMRRCIGAIVTISMRQPVPIEVLCEIMQPYMKSGPLRKVVGRLGAVVYSDAHLAGAIRVLHPSFADFVLDEARSSIFWVDPIERNIEISVGCMSTMEHELRFNICDLETSHLLNREVRDLESKIEANISGQLAYSCVYWINHVVDCDDKATARLVANILDNPRLLYWLEVLSVLRRVDVAVQGLRELSLWLMLYQRDIAHYVWDAYRFVFAFSDAIIASAPHIYISALPLAPKQSESTTGSLQL</sequence>
<proteinExistence type="predicted"/>
<reference evidence="3" key="1">
    <citation type="submission" date="2021-01" db="EMBL/GenBank/DDBJ databases">
        <authorList>
            <person name="Kaushik A."/>
        </authorList>
    </citation>
    <scope>NUCLEOTIDE SEQUENCE</scope>
    <source>
        <strain evidence="3">AG3-T5</strain>
    </source>
</reference>
<evidence type="ECO:0000259" key="2">
    <source>
        <dbReference type="PROSITE" id="PS50837"/>
    </source>
</evidence>
<dbReference type="InterPro" id="IPR027417">
    <property type="entry name" value="P-loop_NTPase"/>
</dbReference>
<dbReference type="InterPro" id="IPR056884">
    <property type="entry name" value="NPHP3-like_N"/>
</dbReference>
<comment type="caution">
    <text evidence="3">The sequence shown here is derived from an EMBL/GenBank/DDBJ whole genome shotgun (WGS) entry which is preliminary data.</text>
</comment>
<dbReference type="Proteomes" id="UP000663841">
    <property type="component" value="Unassembled WGS sequence"/>
</dbReference>
<dbReference type="Pfam" id="PF24883">
    <property type="entry name" value="NPHP3_N"/>
    <property type="match status" value="1"/>
</dbReference>
<dbReference type="PANTHER" id="PTHR10039:SF17">
    <property type="entry name" value="FUNGAL STAND N-TERMINAL GOODBYE DOMAIN-CONTAINING PROTEIN-RELATED"/>
    <property type="match status" value="1"/>
</dbReference>
<protein>
    <recommendedName>
        <fullName evidence="2">NACHT domain-containing protein</fullName>
    </recommendedName>
</protein>
<dbReference type="InterPro" id="IPR007111">
    <property type="entry name" value="NACHT_NTPase"/>
</dbReference>
<evidence type="ECO:0000313" key="3">
    <source>
        <dbReference type="EMBL" id="CAE6405624.1"/>
    </source>
</evidence>
<feature type="domain" description="NACHT" evidence="2">
    <location>
        <begin position="336"/>
        <end position="484"/>
    </location>
</feature>
<evidence type="ECO:0000313" key="4">
    <source>
        <dbReference type="Proteomes" id="UP000663841"/>
    </source>
</evidence>
<dbReference type="AlphaFoldDB" id="A0A8H2WRT5"/>
<name>A0A8H2WRT5_9AGAM</name>
<dbReference type="Gene3D" id="3.40.50.300">
    <property type="entry name" value="P-loop containing nucleotide triphosphate hydrolases"/>
    <property type="match status" value="1"/>
</dbReference>
<accession>A0A8H2WRT5</accession>
<dbReference type="SUPFAM" id="SSF52540">
    <property type="entry name" value="P-loop containing nucleoside triphosphate hydrolases"/>
    <property type="match status" value="1"/>
</dbReference>